<feature type="region of interest" description="Disordered" evidence="1">
    <location>
        <begin position="30"/>
        <end position="87"/>
    </location>
</feature>
<organism evidence="2 3">
    <name type="scientific">Xylaria bambusicola</name>
    <dbReference type="NCBI Taxonomy" id="326684"/>
    <lineage>
        <taxon>Eukaryota</taxon>
        <taxon>Fungi</taxon>
        <taxon>Dikarya</taxon>
        <taxon>Ascomycota</taxon>
        <taxon>Pezizomycotina</taxon>
        <taxon>Sordariomycetes</taxon>
        <taxon>Xylariomycetidae</taxon>
        <taxon>Xylariales</taxon>
        <taxon>Xylariaceae</taxon>
        <taxon>Xylaria</taxon>
    </lineage>
</organism>
<dbReference type="EMBL" id="JAWHQM010000026">
    <property type="protein sequence ID" value="KAK5632764.1"/>
    <property type="molecule type" value="Genomic_DNA"/>
</dbReference>
<proteinExistence type="predicted"/>
<protein>
    <submittedName>
        <fullName evidence="2">Uncharacterized protein</fullName>
    </submittedName>
</protein>
<dbReference type="AlphaFoldDB" id="A0AAN7V1S9"/>
<comment type="caution">
    <text evidence="2">The sequence shown here is derived from an EMBL/GenBank/DDBJ whole genome shotgun (WGS) entry which is preliminary data.</text>
</comment>
<gene>
    <name evidence="2" type="ORF">RRF57_008478</name>
</gene>
<evidence type="ECO:0000313" key="3">
    <source>
        <dbReference type="Proteomes" id="UP001305414"/>
    </source>
</evidence>
<accession>A0AAN7V1S9</accession>
<feature type="compositionally biased region" description="Polar residues" evidence="1">
    <location>
        <begin position="53"/>
        <end position="73"/>
    </location>
</feature>
<keyword evidence="3" id="KW-1185">Reference proteome</keyword>
<evidence type="ECO:0000256" key="1">
    <source>
        <dbReference type="SAM" id="MobiDB-lite"/>
    </source>
</evidence>
<feature type="compositionally biased region" description="Basic and acidic residues" evidence="1">
    <location>
        <begin position="74"/>
        <end position="87"/>
    </location>
</feature>
<dbReference type="Proteomes" id="UP001305414">
    <property type="component" value="Unassembled WGS sequence"/>
</dbReference>
<name>A0AAN7V1S9_9PEZI</name>
<sequence length="87" mass="9878">MPHHPSKFFVPYPEFDPWINRKFRRVWRRSARKAPLPPDGQRSGGTAGLKRTYFSNSSSEAVPSISNNSSTGNNEKECSREGHSDDK</sequence>
<evidence type="ECO:0000313" key="2">
    <source>
        <dbReference type="EMBL" id="KAK5632764.1"/>
    </source>
</evidence>
<reference evidence="2 3" key="1">
    <citation type="submission" date="2023-10" db="EMBL/GenBank/DDBJ databases">
        <title>Draft genome sequence of Xylaria bambusicola isolate GMP-LS, the root and basal stem rot pathogen of sugarcane in Indonesia.</title>
        <authorList>
            <person name="Selvaraj P."/>
            <person name="Muralishankar V."/>
            <person name="Muruganantham S."/>
            <person name="Sp S."/>
            <person name="Haryani S."/>
            <person name="Lau K.J.X."/>
            <person name="Naqvi N.I."/>
        </authorList>
    </citation>
    <scope>NUCLEOTIDE SEQUENCE [LARGE SCALE GENOMIC DNA]</scope>
    <source>
        <strain evidence="2">GMP-LS</strain>
    </source>
</reference>